<accession>A0A391P4S2</accession>
<evidence type="ECO:0000256" key="6">
    <source>
        <dbReference type="ARBA" id="ARBA00023014"/>
    </source>
</evidence>
<dbReference type="AlphaFoldDB" id="A0A391P4S2"/>
<dbReference type="InterPro" id="IPR016454">
    <property type="entry name" value="Cysteine_dSase"/>
</dbReference>
<comment type="similarity">
    <text evidence="2">Belongs to the class-V pyridoxal-phosphate-dependent aminotransferase family. NifS/IscS subfamily.</text>
</comment>
<dbReference type="GO" id="GO:0051536">
    <property type="term" value="F:iron-sulfur cluster binding"/>
    <property type="evidence" value="ECO:0007669"/>
    <property type="project" value="UniProtKB-KW"/>
</dbReference>
<dbReference type="PIRSF" id="PIRSF005572">
    <property type="entry name" value="NifS"/>
    <property type="match status" value="1"/>
</dbReference>
<organism evidence="9 10">
    <name type="scientific">Mediterraneibacter butyricigenes</name>
    <dbReference type="NCBI Taxonomy" id="2316025"/>
    <lineage>
        <taxon>Bacteria</taxon>
        <taxon>Bacillati</taxon>
        <taxon>Bacillota</taxon>
        <taxon>Clostridia</taxon>
        <taxon>Lachnospirales</taxon>
        <taxon>Lachnospiraceae</taxon>
        <taxon>Mediterraneibacter</taxon>
    </lineage>
</organism>
<proteinExistence type="inferred from homology"/>
<comment type="cofactor">
    <cofactor evidence="1 7">
        <name>pyridoxal 5'-phosphate</name>
        <dbReference type="ChEBI" id="CHEBI:597326"/>
    </cofactor>
</comment>
<dbReference type="InterPro" id="IPR015421">
    <property type="entry name" value="PyrdxlP-dep_Trfase_major"/>
</dbReference>
<protein>
    <submittedName>
        <fullName evidence="9">Cysteine desulfurase</fullName>
    </submittedName>
</protein>
<evidence type="ECO:0000256" key="1">
    <source>
        <dbReference type="ARBA" id="ARBA00001933"/>
    </source>
</evidence>
<feature type="domain" description="Aminotransferase class V" evidence="8">
    <location>
        <begin position="3"/>
        <end position="367"/>
    </location>
</feature>
<evidence type="ECO:0000256" key="3">
    <source>
        <dbReference type="ARBA" id="ARBA00022723"/>
    </source>
</evidence>
<dbReference type="InterPro" id="IPR000192">
    <property type="entry name" value="Aminotrans_V_dom"/>
</dbReference>
<comment type="caution">
    <text evidence="9">The sequence shown here is derived from an EMBL/GenBank/DDBJ whole genome shotgun (WGS) entry which is preliminary data.</text>
</comment>
<evidence type="ECO:0000313" key="9">
    <source>
        <dbReference type="EMBL" id="GCA68290.1"/>
    </source>
</evidence>
<dbReference type="PANTHER" id="PTHR11601">
    <property type="entry name" value="CYSTEINE DESULFURYLASE FAMILY MEMBER"/>
    <property type="match status" value="1"/>
</dbReference>
<sequence length="385" mass="42812">MEIYLDNSATTRCYREVGELVMQVMCSDYGNPSSMHLKGVEAERYIKEAKEQIAKVLKVTPKELIFTSGGTECDNLALIGAARANRRNGNHLITTSIEHPAILNTMQFLEEEEGFRVTYLPVDENGCASLEALKEALCPETILVSMMYVNNEIGAVQPIQEAVSLVKNYNRRILFHCDAVQGFGKYRIYPKRIGVDMLSVSGHKIHGPKGVGFLYMREGIKVRPIAYGGGQQKNMRSGTENVPGIAGIGLATQMIYTDLEQKTEKMRQLKARLVEGVSGIERCRVHGRTDENSAPHIVSIGFAGVRSEVLLHALEEQEIYVSSGSACASNHPAISGVLKGIGVPREYLESTLRFSMSEFTTEEEIDRTVEALCKMVPMLRRYTRR</sequence>
<evidence type="ECO:0000256" key="7">
    <source>
        <dbReference type="RuleBase" id="RU004504"/>
    </source>
</evidence>
<dbReference type="PANTHER" id="PTHR11601:SF50">
    <property type="entry name" value="CYSTEINE DESULFURASE ISCS 2-RELATED"/>
    <property type="match status" value="1"/>
</dbReference>
<keyword evidence="10" id="KW-1185">Reference proteome</keyword>
<dbReference type="EMBL" id="BHGK01000001">
    <property type="protein sequence ID" value="GCA68290.1"/>
    <property type="molecule type" value="Genomic_DNA"/>
</dbReference>
<evidence type="ECO:0000256" key="5">
    <source>
        <dbReference type="ARBA" id="ARBA00023004"/>
    </source>
</evidence>
<dbReference type="FunFam" id="3.40.640.10:FF:000084">
    <property type="entry name" value="IscS-like cysteine desulfurase"/>
    <property type="match status" value="1"/>
</dbReference>
<reference evidence="10" key="1">
    <citation type="submission" date="2018-09" db="EMBL/GenBank/DDBJ databases">
        <title>Draft Genome Sequence of Mediterraneibacter sp. KCTC 15684.</title>
        <authorList>
            <person name="Kim J.S."/>
            <person name="Han K.I."/>
            <person name="Suh M.K."/>
            <person name="Lee K.C."/>
            <person name="Eom M.K."/>
            <person name="Lee J.H."/>
            <person name="Park S.H."/>
            <person name="Kang S.W."/>
            <person name="Park J.E."/>
            <person name="Oh B.S."/>
            <person name="Yu S.Y."/>
            <person name="Choi S.H."/>
            <person name="Lee D.H."/>
            <person name="Yoon H."/>
            <person name="Kim B."/>
            <person name="Yang S.J."/>
            <person name="Lee J.S."/>
        </authorList>
    </citation>
    <scope>NUCLEOTIDE SEQUENCE [LARGE SCALE GENOMIC DNA]</scope>
    <source>
        <strain evidence="10">KCTC 15684</strain>
    </source>
</reference>
<keyword evidence="3" id="KW-0479">Metal-binding</keyword>
<dbReference type="InterPro" id="IPR015422">
    <property type="entry name" value="PyrdxlP-dep_Trfase_small"/>
</dbReference>
<dbReference type="Gene3D" id="3.40.640.10">
    <property type="entry name" value="Type I PLP-dependent aspartate aminotransferase-like (Major domain)"/>
    <property type="match status" value="1"/>
</dbReference>
<evidence type="ECO:0000259" key="8">
    <source>
        <dbReference type="Pfam" id="PF00266"/>
    </source>
</evidence>
<evidence type="ECO:0000256" key="2">
    <source>
        <dbReference type="ARBA" id="ARBA00006490"/>
    </source>
</evidence>
<gene>
    <name evidence="9" type="primary">iscS1</name>
    <name evidence="9" type="ORF">KGMB01110_27260</name>
</gene>
<dbReference type="GO" id="GO:0046872">
    <property type="term" value="F:metal ion binding"/>
    <property type="evidence" value="ECO:0007669"/>
    <property type="project" value="UniProtKB-KW"/>
</dbReference>
<dbReference type="SUPFAM" id="SSF53383">
    <property type="entry name" value="PLP-dependent transferases"/>
    <property type="match status" value="1"/>
</dbReference>
<dbReference type="GO" id="GO:0031071">
    <property type="term" value="F:cysteine desulfurase activity"/>
    <property type="evidence" value="ECO:0007669"/>
    <property type="project" value="UniProtKB-ARBA"/>
</dbReference>
<dbReference type="Gene3D" id="1.10.260.50">
    <property type="match status" value="1"/>
</dbReference>
<evidence type="ECO:0000313" key="10">
    <source>
        <dbReference type="Proteomes" id="UP000265643"/>
    </source>
</evidence>
<keyword evidence="6" id="KW-0411">Iron-sulfur</keyword>
<keyword evidence="5" id="KW-0408">Iron</keyword>
<dbReference type="RefSeq" id="WP_117602415.1">
    <property type="nucleotide sequence ID" value="NZ_BHGK01000001.1"/>
</dbReference>
<evidence type="ECO:0000256" key="4">
    <source>
        <dbReference type="ARBA" id="ARBA00022898"/>
    </source>
</evidence>
<dbReference type="PROSITE" id="PS00595">
    <property type="entry name" value="AA_TRANSFER_CLASS_5"/>
    <property type="match status" value="1"/>
</dbReference>
<keyword evidence="4" id="KW-0663">Pyridoxal phosphate</keyword>
<dbReference type="Proteomes" id="UP000265643">
    <property type="component" value="Unassembled WGS sequence"/>
</dbReference>
<dbReference type="InterPro" id="IPR015424">
    <property type="entry name" value="PyrdxlP-dep_Trfase"/>
</dbReference>
<dbReference type="Gene3D" id="3.90.1150.10">
    <property type="entry name" value="Aspartate Aminotransferase, domain 1"/>
    <property type="match status" value="1"/>
</dbReference>
<name>A0A391P4S2_9FIRM</name>
<dbReference type="InterPro" id="IPR020578">
    <property type="entry name" value="Aminotrans_V_PyrdxlP_BS"/>
</dbReference>
<dbReference type="Pfam" id="PF00266">
    <property type="entry name" value="Aminotran_5"/>
    <property type="match status" value="1"/>
</dbReference>